<sequence>MHHDSSTTNSNTNTTTILQPDSPSRHSFFLGLEICRKKRKNISSLIEVPPIVCPPIPKWALQQCMGAINKLTMDKPQMTASMNRLQTANVNLDVGKRDLLHVPVMSGSRTAEPKLTLGYPASSLSTGWRMSLNV</sequence>
<keyword evidence="3" id="KW-1185">Reference proteome</keyword>
<evidence type="ECO:0000313" key="2">
    <source>
        <dbReference type="EMBL" id="TFK31129.1"/>
    </source>
</evidence>
<organism evidence="2 3">
    <name type="scientific">Crucibulum laeve</name>
    <dbReference type="NCBI Taxonomy" id="68775"/>
    <lineage>
        <taxon>Eukaryota</taxon>
        <taxon>Fungi</taxon>
        <taxon>Dikarya</taxon>
        <taxon>Basidiomycota</taxon>
        <taxon>Agaricomycotina</taxon>
        <taxon>Agaricomycetes</taxon>
        <taxon>Agaricomycetidae</taxon>
        <taxon>Agaricales</taxon>
        <taxon>Agaricineae</taxon>
        <taxon>Nidulariaceae</taxon>
        <taxon>Crucibulum</taxon>
    </lineage>
</organism>
<evidence type="ECO:0000313" key="3">
    <source>
        <dbReference type="Proteomes" id="UP000308652"/>
    </source>
</evidence>
<proteinExistence type="predicted"/>
<accession>A0A5C3LDF9</accession>
<dbReference type="EMBL" id="ML213890">
    <property type="protein sequence ID" value="TFK31129.1"/>
    <property type="molecule type" value="Genomic_DNA"/>
</dbReference>
<name>A0A5C3LDF9_9AGAR</name>
<reference evidence="2 3" key="1">
    <citation type="journal article" date="2019" name="Nat. Ecol. Evol.">
        <title>Megaphylogeny resolves global patterns of mushroom evolution.</title>
        <authorList>
            <person name="Varga T."/>
            <person name="Krizsan K."/>
            <person name="Foldi C."/>
            <person name="Dima B."/>
            <person name="Sanchez-Garcia M."/>
            <person name="Sanchez-Ramirez S."/>
            <person name="Szollosi G.J."/>
            <person name="Szarkandi J.G."/>
            <person name="Papp V."/>
            <person name="Albert L."/>
            <person name="Andreopoulos W."/>
            <person name="Angelini C."/>
            <person name="Antonin V."/>
            <person name="Barry K.W."/>
            <person name="Bougher N.L."/>
            <person name="Buchanan P."/>
            <person name="Buyck B."/>
            <person name="Bense V."/>
            <person name="Catcheside P."/>
            <person name="Chovatia M."/>
            <person name="Cooper J."/>
            <person name="Damon W."/>
            <person name="Desjardin D."/>
            <person name="Finy P."/>
            <person name="Geml J."/>
            <person name="Haridas S."/>
            <person name="Hughes K."/>
            <person name="Justo A."/>
            <person name="Karasinski D."/>
            <person name="Kautmanova I."/>
            <person name="Kiss B."/>
            <person name="Kocsube S."/>
            <person name="Kotiranta H."/>
            <person name="LaButti K.M."/>
            <person name="Lechner B.E."/>
            <person name="Liimatainen K."/>
            <person name="Lipzen A."/>
            <person name="Lukacs Z."/>
            <person name="Mihaltcheva S."/>
            <person name="Morgado L.N."/>
            <person name="Niskanen T."/>
            <person name="Noordeloos M.E."/>
            <person name="Ohm R.A."/>
            <person name="Ortiz-Santana B."/>
            <person name="Ovrebo C."/>
            <person name="Racz N."/>
            <person name="Riley R."/>
            <person name="Savchenko A."/>
            <person name="Shiryaev A."/>
            <person name="Soop K."/>
            <person name="Spirin V."/>
            <person name="Szebenyi C."/>
            <person name="Tomsovsky M."/>
            <person name="Tulloss R.E."/>
            <person name="Uehling J."/>
            <person name="Grigoriev I.V."/>
            <person name="Vagvolgyi C."/>
            <person name="Papp T."/>
            <person name="Martin F.M."/>
            <person name="Miettinen O."/>
            <person name="Hibbett D.S."/>
            <person name="Nagy L.G."/>
        </authorList>
    </citation>
    <scope>NUCLEOTIDE SEQUENCE [LARGE SCALE GENOMIC DNA]</scope>
    <source>
        <strain evidence="2 3">CBS 166.37</strain>
    </source>
</reference>
<feature type="compositionally biased region" description="Low complexity" evidence="1">
    <location>
        <begin position="1"/>
        <end position="16"/>
    </location>
</feature>
<evidence type="ECO:0000256" key="1">
    <source>
        <dbReference type="SAM" id="MobiDB-lite"/>
    </source>
</evidence>
<gene>
    <name evidence="2" type="ORF">BDQ12DRAFT_729858</name>
</gene>
<dbReference type="AlphaFoldDB" id="A0A5C3LDF9"/>
<dbReference type="Proteomes" id="UP000308652">
    <property type="component" value="Unassembled WGS sequence"/>
</dbReference>
<protein>
    <submittedName>
        <fullName evidence="2">Uncharacterized protein</fullName>
    </submittedName>
</protein>
<feature type="region of interest" description="Disordered" evidence="1">
    <location>
        <begin position="1"/>
        <end position="20"/>
    </location>
</feature>